<evidence type="ECO:0000256" key="7">
    <source>
        <dbReference type="ARBA" id="ARBA00022692"/>
    </source>
</evidence>
<dbReference type="Gene3D" id="3.30.1360.60">
    <property type="entry name" value="Glucose permease domain IIB"/>
    <property type="match status" value="1"/>
</dbReference>
<dbReference type="PANTHER" id="PTHR30175">
    <property type="entry name" value="PHOSPHOTRANSFERASE SYSTEM TRANSPORT PROTEIN"/>
    <property type="match status" value="1"/>
</dbReference>
<dbReference type="GO" id="GO:0005886">
    <property type="term" value="C:plasma membrane"/>
    <property type="evidence" value="ECO:0007669"/>
    <property type="project" value="UniProtKB-SubCell"/>
</dbReference>
<dbReference type="EMBL" id="LR215032">
    <property type="protein sequence ID" value="VEU73295.1"/>
    <property type="molecule type" value="Genomic_DNA"/>
</dbReference>
<evidence type="ECO:0000256" key="8">
    <source>
        <dbReference type="ARBA" id="ARBA00022777"/>
    </source>
</evidence>
<dbReference type="KEGG" id="mgal:NCTC10186_00803"/>
<feature type="transmembrane region" description="Helical" evidence="12">
    <location>
        <begin position="434"/>
        <end position="452"/>
    </location>
</feature>
<keyword evidence="9 12" id="KW-1133">Transmembrane helix</keyword>
<evidence type="ECO:0000256" key="9">
    <source>
        <dbReference type="ARBA" id="ARBA00022989"/>
    </source>
</evidence>
<keyword evidence="8" id="KW-0418">Kinase</keyword>
<dbReference type="InterPro" id="IPR050558">
    <property type="entry name" value="PTS_Sugar-Specific_Components"/>
</dbReference>
<evidence type="ECO:0000256" key="10">
    <source>
        <dbReference type="ARBA" id="ARBA00023136"/>
    </source>
</evidence>
<dbReference type="PROSITE" id="PS01035">
    <property type="entry name" value="PTS_EIIB_TYPE_1_CYS"/>
    <property type="match status" value="1"/>
</dbReference>
<dbReference type="AlphaFoldDB" id="A0A449B0L2"/>
<feature type="active site" description="Phosphocysteine intermediate; for EIIB activity" evidence="11">
    <location>
        <position position="28"/>
    </location>
</feature>
<sequence length="537" mass="58698">MNYDWTKISQQINDGVGGKSNIQKVYHCATRFRVVVNDVEQVNLDLLKETELAKAVNLSGNEVQIIFGAGLVNKVFENYQKINNNQVQKATSETASKTFKWDKTLSFKSNLFTNIRSLIRSFAEIFIPLIPIFIAGGIALALNSFIGAFKSNSYTILGLSKFFDLIGGGILGALPAFVGYTAMKKFGGNPFYGLAIGIIMVAPSLMNSWSQGAFETLNLNAKPEEINAILSQKKSIAYTLFPKSWGFFSFPLIGYQAQVVPVLMIVYLGYWLEKLTARFSHESFAILSVPLVTIFGTVFFGFWIIGPIGRAISDGLGIAFKSIWHYTNFPFFGLGGLIIGFLYPFLVITGLHQGLLPIETLLVADTAQKFGQGMTWITPIATASNIAQGMVGIGILIMLFVAKSNKQISKVSSSALSANLGITEPALYGVNLPLKYPLVIGAIASGIAGYWLGMSQTYAISNGSASWIGNAIQFSWVITESELKYYSTLPYNFVIHSHMSNGVKMLIGNLLASVIAIAGTVFWTSTFGKKEFQKWIA</sequence>
<evidence type="ECO:0000256" key="11">
    <source>
        <dbReference type="PROSITE-ProRule" id="PRU00421"/>
    </source>
</evidence>
<geneLocation type="plasmid" evidence="15 16">
    <name>2</name>
</geneLocation>
<name>A0A449B0L2_9BACT</name>
<gene>
    <name evidence="15" type="primary">treB</name>
    <name evidence="15" type="ORF">NCTC10186_00803</name>
</gene>
<dbReference type="GO" id="GO:0015771">
    <property type="term" value="P:trehalose transport"/>
    <property type="evidence" value="ECO:0007669"/>
    <property type="project" value="TreeGrafter"/>
</dbReference>
<feature type="transmembrane region" description="Helical" evidence="12">
    <location>
        <begin position="122"/>
        <end position="142"/>
    </location>
</feature>
<dbReference type="GO" id="GO:0009401">
    <property type="term" value="P:phosphoenolpyruvate-dependent sugar phosphotransferase system"/>
    <property type="evidence" value="ECO:0007669"/>
    <property type="project" value="UniProtKB-KW"/>
</dbReference>
<dbReference type="CDD" id="cd00212">
    <property type="entry name" value="PTS_IIB_glc"/>
    <property type="match status" value="1"/>
</dbReference>
<evidence type="ECO:0000256" key="4">
    <source>
        <dbReference type="ARBA" id="ARBA00022597"/>
    </source>
</evidence>
<evidence type="ECO:0000259" key="13">
    <source>
        <dbReference type="PROSITE" id="PS51098"/>
    </source>
</evidence>
<keyword evidence="3" id="KW-1003">Cell membrane</keyword>
<dbReference type="Pfam" id="PF02378">
    <property type="entry name" value="PTS_EIIC"/>
    <property type="match status" value="1"/>
</dbReference>
<organism evidence="15 16">
    <name type="scientific">Mycoplasmopsis gallopavonis</name>
    <dbReference type="NCBI Taxonomy" id="76629"/>
    <lineage>
        <taxon>Bacteria</taxon>
        <taxon>Bacillati</taxon>
        <taxon>Mycoplasmatota</taxon>
        <taxon>Mycoplasmoidales</taxon>
        <taxon>Metamycoplasmataceae</taxon>
        <taxon>Mycoplasmopsis</taxon>
    </lineage>
</organism>
<feature type="transmembrane region" description="Helical" evidence="12">
    <location>
        <begin position="252"/>
        <end position="272"/>
    </location>
</feature>
<feature type="domain" description="PTS EIIB type-1" evidence="13">
    <location>
        <begin position="6"/>
        <end position="89"/>
    </location>
</feature>
<keyword evidence="2" id="KW-0813">Transport</keyword>
<feature type="transmembrane region" description="Helical" evidence="12">
    <location>
        <begin position="376"/>
        <end position="402"/>
    </location>
</feature>
<accession>A0A449B0L2</accession>
<evidence type="ECO:0000256" key="12">
    <source>
        <dbReference type="SAM" id="Phobius"/>
    </source>
</evidence>
<dbReference type="GO" id="GO:0016301">
    <property type="term" value="F:kinase activity"/>
    <property type="evidence" value="ECO:0007669"/>
    <property type="project" value="UniProtKB-KW"/>
</dbReference>
<evidence type="ECO:0000256" key="5">
    <source>
        <dbReference type="ARBA" id="ARBA00022679"/>
    </source>
</evidence>
<dbReference type="PROSITE" id="PS51098">
    <property type="entry name" value="PTS_EIIB_TYPE_1"/>
    <property type="match status" value="1"/>
</dbReference>
<keyword evidence="4" id="KW-0762">Sugar transport</keyword>
<evidence type="ECO:0000313" key="15">
    <source>
        <dbReference type="EMBL" id="VEU73295.1"/>
    </source>
</evidence>
<feature type="transmembrane region" description="Helical" evidence="12">
    <location>
        <begin position="162"/>
        <end position="183"/>
    </location>
</feature>
<dbReference type="PROSITE" id="PS51103">
    <property type="entry name" value="PTS_EIIC_TYPE_1"/>
    <property type="match status" value="1"/>
</dbReference>
<reference evidence="15 16" key="1">
    <citation type="submission" date="2019-01" db="EMBL/GenBank/DDBJ databases">
        <authorList>
            <consortium name="Pathogen Informatics"/>
        </authorList>
    </citation>
    <scope>NUCLEOTIDE SEQUENCE [LARGE SCALE GENOMIC DNA]</scope>
    <source>
        <strain evidence="15 16">NCTC10186</strain>
        <plasmid evidence="16">2</plasmid>
    </source>
</reference>
<dbReference type="InterPro" id="IPR036878">
    <property type="entry name" value="Glu_permease_IIB"/>
</dbReference>
<evidence type="ECO:0000256" key="1">
    <source>
        <dbReference type="ARBA" id="ARBA00004651"/>
    </source>
</evidence>
<evidence type="ECO:0000256" key="6">
    <source>
        <dbReference type="ARBA" id="ARBA00022683"/>
    </source>
</evidence>
<keyword evidence="6" id="KW-0598">Phosphotransferase system</keyword>
<proteinExistence type="predicted"/>
<protein>
    <submittedName>
        <fullName evidence="15">Phosphotransferase permease, EIIB domain-containing protein</fullName>
    </submittedName>
</protein>
<dbReference type="GO" id="GO:0008982">
    <property type="term" value="F:protein-N(PI)-phosphohistidine-sugar phosphotransferase activity"/>
    <property type="evidence" value="ECO:0007669"/>
    <property type="project" value="InterPro"/>
</dbReference>
<dbReference type="InterPro" id="IPR003352">
    <property type="entry name" value="PTS_EIIC"/>
</dbReference>
<keyword evidence="16" id="KW-1185">Reference proteome</keyword>
<feature type="transmembrane region" description="Helical" evidence="12">
    <location>
        <begin position="190"/>
        <end position="209"/>
    </location>
</feature>
<evidence type="ECO:0000256" key="2">
    <source>
        <dbReference type="ARBA" id="ARBA00022448"/>
    </source>
</evidence>
<feature type="transmembrane region" description="Helical" evidence="12">
    <location>
        <begin position="284"/>
        <end position="309"/>
    </location>
</feature>
<dbReference type="InterPro" id="IPR018113">
    <property type="entry name" value="PTrfase_EIIB_Cys"/>
</dbReference>
<dbReference type="GO" id="GO:0090589">
    <property type="term" value="F:protein-phosphocysteine-trehalose phosphotransferase system transporter activity"/>
    <property type="evidence" value="ECO:0007669"/>
    <property type="project" value="TreeGrafter"/>
</dbReference>
<keyword evidence="15" id="KW-0614">Plasmid</keyword>
<feature type="transmembrane region" description="Helical" evidence="12">
    <location>
        <begin position="329"/>
        <end position="355"/>
    </location>
</feature>
<keyword evidence="10 12" id="KW-0472">Membrane</keyword>
<feature type="transmembrane region" description="Helical" evidence="12">
    <location>
        <begin position="506"/>
        <end position="525"/>
    </location>
</feature>
<feature type="domain" description="PTS EIIC type-1" evidence="14">
    <location>
        <begin position="113"/>
        <end position="531"/>
    </location>
</feature>
<evidence type="ECO:0000259" key="14">
    <source>
        <dbReference type="PROSITE" id="PS51103"/>
    </source>
</evidence>
<evidence type="ECO:0000313" key="16">
    <source>
        <dbReference type="Proteomes" id="UP000289862"/>
    </source>
</evidence>
<keyword evidence="5 15" id="KW-0808">Transferase</keyword>
<evidence type="ECO:0000256" key="3">
    <source>
        <dbReference type="ARBA" id="ARBA00022475"/>
    </source>
</evidence>
<dbReference type="Proteomes" id="UP000289862">
    <property type="component" value="Plasmid 2"/>
</dbReference>
<dbReference type="Pfam" id="PF00367">
    <property type="entry name" value="PTS_EIIB"/>
    <property type="match status" value="1"/>
</dbReference>
<dbReference type="OrthoDB" id="9769191at2"/>
<dbReference type="InterPro" id="IPR001996">
    <property type="entry name" value="PTS_IIB_1"/>
</dbReference>
<dbReference type="SUPFAM" id="SSF55604">
    <property type="entry name" value="Glucose permease domain IIB"/>
    <property type="match status" value="1"/>
</dbReference>
<keyword evidence="7 12" id="KW-0812">Transmembrane</keyword>
<comment type="subcellular location">
    <subcellularLocation>
        <location evidence="1">Cell membrane</location>
        <topology evidence="1">Multi-pass membrane protein</topology>
    </subcellularLocation>
</comment>
<dbReference type="InterPro" id="IPR013013">
    <property type="entry name" value="PTS_EIIC_1"/>
</dbReference>
<dbReference type="PANTHER" id="PTHR30175:SF1">
    <property type="entry name" value="PTS SYSTEM ARBUTIN-, CELLOBIOSE-, AND SALICIN-SPECIFIC EIIBC COMPONENT-RELATED"/>
    <property type="match status" value="1"/>
</dbReference>
<dbReference type="RefSeq" id="WP_119571779.1">
    <property type="nucleotide sequence ID" value="NZ_LR215032.1"/>
</dbReference>